<dbReference type="PROSITE" id="PS50850">
    <property type="entry name" value="MFS"/>
    <property type="match status" value="1"/>
</dbReference>
<dbReference type="PANTHER" id="PTHR43124:SF3">
    <property type="entry name" value="CHLORAMPHENICOL EFFLUX PUMP RV0191"/>
    <property type="match status" value="1"/>
</dbReference>
<protein>
    <submittedName>
        <fullName evidence="8">MFS transporter</fullName>
    </submittedName>
</protein>
<keyword evidence="4 6" id="KW-1133">Transmembrane helix</keyword>
<dbReference type="Proteomes" id="UP000273119">
    <property type="component" value="Unassembled WGS sequence"/>
</dbReference>
<dbReference type="Gene3D" id="1.20.1250.20">
    <property type="entry name" value="MFS general substrate transporter like domains"/>
    <property type="match status" value="1"/>
</dbReference>
<evidence type="ECO:0000256" key="3">
    <source>
        <dbReference type="ARBA" id="ARBA00022692"/>
    </source>
</evidence>
<dbReference type="SUPFAM" id="SSF103473">
    <property type="entry name" value="MFS general substrate transporter"/>
    <property type="match status" value="1"/>
</dbReference>
<feature type="transmembrane region" description="Helical" evidence="6">
    <location>
        <begin position="286"/>
        <end position="305"/>
    </location>
</feature>
<feature type="transmembrane region" description="Helical" evidence="6">
    <location>
        <begin position="128"/>
        <end position="153"/>
    </location>
</feature>
<feature type="transmembrane region" description="Helical" evidence="6">
    <location>
        <begin position="40"/>
        <end position="62"/>
    </location>
</feature>
<sequence>MPPVIFLLAVAVFAQGTSEFMLAGLLPAIAADLGIGIPQAGLLTSAFAVGMVVGAPLMAAISRRWSPRLALSGFLVIFILMHVLGALTDEFAVLLISRIVAALTNAGFLAVTLSTVSALVPQDRTARALAVILGGTTLALIAGVPGGAVLGSLFGWRSALWAVAIISVPALIAVVIATPRAAGSGSPVASGSAAAPGRAEASGTQAVRLTAELAVLRRGTLLFPLGLGALVNGATFCAFTYVAPVVTEAAQLPTGVVPLILAIFGVGSFAGVWAAGRFGDLHSERILVFGGMALFLGWCAFFAGAHLPAVVFSLALVQGALSFAVGSTLIATSIRAAASAPTMSGSFATASLNIGAAAGPVLGGLAYASAAGALGPLAVSAALVGLAALVFALGRGRGPGRP</sequence>
<comment type="caution">
    <text evidence="8">The sequence shown here is derived from an EMBL/GenBank/DDBJ whole genome shotgun (WGS) entry which is preliminary data.</text>
</comment>
<dbReference type="CDD" id="cd17324">
    <property type="entry name" value="MFS_NepI_like"/>
    <property type="match status" value="1"/>
</dbReference>
<evidence type="ECO:0000256" key="2">
    <source>
        <dbReference type="ARBA" id="ARBA00022475"/>
    </source>
</evidence>
<keyword evidence="3 6" id="KW-0812">Transmembrane</keyword>
<feature type="transmembrane region" description="Helical" evidence="6">
    <location>
        <begin position="221"/>
        <end position="243"/>
    </location>
</feature>
<evidence type="ECO:0000256" key="1">
    <source>
        <dbReference type="ARBA" id="ARBA00004651"/>
    </source>
</evidence>
<dbReference type="AlphaFoldDB" id="A0A496PFR8"/>
<gene>
    <name evidence="8" type="ORF">DWQ67_13205</name>
</gene>
<dbReference type="PANTHER" id="PTHR43124">
    <property type="entry name" value="PURINE EFFLUX PUMP PBUE"/>
    <property type="match status" value="1"/>
</dbReference>
<keyword evidence="9" id="KW-1185">Reference proteome</keyword>
<evidence type="ECO:0000313" key="8">
    <source>
        <dbReference type="EMBL" id="RKW69496.1"/>
    </source>
</evidence>
<dbReference type="Pfam" id="PF07690">
    <property type="entry name" value="MFS_1"/>
    <property type="match status" value="1"/>
</dbReference>
<dbReference type="EMBL" id="QQXL01000009">
    <property type="protein sequence ID" value="RKW69496.1"/>
    <property type="molecule type" value="Genomic_DNA"/>
</dbReference>
<keyword evidence="5 6" id="KW-0472">Membrane</keyword>
<feature type="transmembrane region" description="Helical" evidence="6">
    <location>
        <begin position="373"/>
        <end position="394"/>
    </location>
</feature>
<feature type="transmembrane region" description="Helical" evidence="6">
    <location>
        <begin position="346"/>
        <end position="367"/>
    </location>
</feature>
<dbReference type="InterPro" id="IPR011701">
    <property type="entry name" value="MFS"/>
</dbReference>
<organism evidence="8 9">
    <name type="scientific">Galactobacter caseinivorans</name>
    <dbReference type="NCBI Taxonomy" id="2676123"/>
    <lineage>
        <taxon>Bacteria</taxon>
        <taxon>Bacillati</taxon>
        <taxon>Actinomycetota</taxon>
        <taxon>Actinomycetes</taxon>
        <taxon>Micrococcales</taxon>
        <taxon>Micrococcaceae</taxon>
        <taxon>Galactobacter</taxon>
    </lineage>
</organism>
<evidence type="ECO:0000256" key="4">
    <source>
        <dbReference type="ARBA" id="ARBA00022989"/>
    </source>
</evidence>
<feature type="transmembrane region" description="Helical" evidence="6">
    <location>
        <begin position="311"/>
        <end position="334"/>
    </location>
</feature>
<comment type="subcellular location">
    <subcellularLocation>
        <location evidence="1">Cell membrane</location>
        <topology evidence="1">Multi-pass membrane protein</topology>
    </subcellularLocation>
</comment>
<proteinExistence type="predicted"/>
<dbReference type="InterPro" id="IPR036259">
    <property type="entry name" value="MFS_trans_sf"/>
</dbReference>
<accession>A0A496PFR8</accession>
<feature type="transmembrane region" description="Helical" evidence="6">
    <location>
        <begin position="159"/>
        <end position="177"/>
    </location>
</feature>
<dbReference type="GO" id="GO:0022857">
    <property type="term" value="F:transmembrane transporter activity"/>
    <property type="evidence" value="ECO:0007669"/>
    <property type="project" value="InterPro"/>
</dbReference>
<keyword evidence="2" id="KW-1003">Cell membrane</keyword>
<feature type="transmembrane region" description="Helical" evidence="6">
    <location>
        <begin position="93"/>
        <end position="116"/>
    </location>
</feature>
<feature type="domain" description="Major facilitator superfamily (MFS) profile" evidence="7">
    <location>
        <begin position="4"/>
        <end position="397"/>
    </location>
</feature>
<reference evidence="8 9" key="1">
    <citation type="submission" date="2018-07" db="EMBL/GenBank/DDBJ databases">
        <title>Arthrobacter sp. nov., isolated from raw cow's milk with high bacterial count.</title>
        <authorList>
            <person name="Hahne J."/>
            <person name="Isele D."/>
            <person name="Lipski A."/>
        </authorList>
    </citation>
    <scope>NUCLEOTIDE SEQUENCE [LARGE SCALE GENOMIC DNA]</scope>
    <source>
        <strain evidence="8 9">JZ R-183</strain>
    </source>
</reference>
<evidence type="ECO:0000256" key="6">
    <source>
        <dbReference type="SAM" id="Phobius"/>
    </source>
</evidence>
<evidence type="ECO:0000313" key="9">
    <source>
        <dbReference type="Proteomes" id="UP000273119"/>
    </source>
</evidence>
<dbReference type="InterPro" id="IPR050189">
    <property type="entry name" value="MFS_Efflux_Transporters"/>
</dbReference>
<feature type="transmembrane region" description="Helical" evidence="6">
    <location>
        <begin position="69"/>
        <end position="87"/>
    </location>
</feature>
<dbReference type="GO" id="GO:0005886">
    <property type="term" value="C:plasma membrane"/>
    <property type="evidence" value="ECO:0007669"/>
    <property type="project" value="UniProtKB-SubCell"/>
</dbReference>
<dbReference type="NCBIfam" id="NF033135">
    <property type="entry name" value="cmx_cmrA"/>
    <property type="match status" value="1"/>
</dbReference>
<dbReference type="RefSeq" id="WP_121486067.1">
    <property type="nucleotide sequence ID" value="NZ_QQXL01000009.1"/>
</dbReference>
<dbReference type="InterPro" id="IPR020846">
    <property type="entry name" value="MFS_dom"/>
</dbReference>
<feature type="transmembrane region" description="Helical" evidence="6">
    <location>
        <begin position="255"/>
        <end position="274"/>
    </location>
</feature>
<name>A0A496PFR8_9MICC</name>
<evidence type="ECO:0000256" key="5">
    <source>
        <dbReference type="ARBA" id="ARBA00023136"/>
    </source>
</evidence>
<evidence type="ECO:0000259" key="7">
    <source>
        <dbReference type="PROSITE" id="PS50850"/>
    </source>
</evidence>